<feature type="transmembrane region" description="Helical" evidence="1">
    <location>
        <begin position="77"/>
        <end position="96"/>
    </location>
</feature>
<dbReference type="RefSeq" id="WP_028600238.1">
    <property type="nucleotide sequence ID" value="NZ_BIMM01000078.1"/>
</dbReference>
<accession>A0A2N5N1W9</accession>
<keyword evidence="3" id="KW-1185">Reference proteome</keyword>
<proteinExistence type="predicted"/>
<keyword evidence="1" id="KW-0812">Transmembrane</keyword>
<dbReference type="EMBL" id="NFEZ01000004">
    <property type="protein sequence ID" value="PLT44340.1"/>
    <property type="molecule type" value="Genomic_DNA"/>
</dbReference>
<keyword evidence="1" id="KW-0472">Membrane</keyword>
<protein>
    <submittedName>
        <fullName evidence="2">Uncharacterized protein</fullName>
    </submittedName>
</protein>
<sequence length="97" mass="11039">MLGSVLMLFWLLVAIVILASLYAQREREEEWLFLKLIGCYLLGGFVLFLSVLPVPLGFILYWLLLHGKMRSNRAVKESAAFWGLGVLLIRLVVGLIF</sequence>
<comment type="caution">
    <text evidence="2">The sequence shown here is derived from an EMBL/GenBank/DDBJ whole genome shotgun (WGS) entry which is preliminary data.</text>
</comment>
<organism evidence="2 3">
    <name type="scientific">Paenibacillus pasadenensis</name>
    <dbReference type="NCBI Taxonomy" id="217090"/>
    <lineage>
        <taxon>Bacteria</taxon>
        <taxon>Bacillati</taxon>
        <taxon>Bacillota</taxon>
        <taxon>Bacilli</taxon>
        <taxon>Bacillales</taxon>
        <taxon>Paenibacillaceae</taxon>
        <taxon>Paenibacillus</taxon>
    </lineage>
</organism>
<keyword evidence="1" id="KW-1133">Transmembrane helix</keyword>
<dbReference type="AlphaFoldDB" id="A0A2N5N1W9"/>
<evidence type="ECO:0000313" key="2">
    <source>
        <dbReference type="EMBL" id="PLT44340.1"/>
    </source>
</evidence>
<evidence type="ECO:0000313" key="3">
    <source>
        <dbReference type="Proteomes" id="UP000234789"/>
    </source>
</evidence>
<gene>
    <name evidence="2" type="ORF">B8V81_2771</name>
</gene>
<name>A0A2N5N1W9_9BACL</name>
<feature type="transmembrane region" description="Helical" evidence="1">
    <location>
        <begin position="33"/>
        <end position="65"/>
    </location>
</feature>
<dbReference type="Proteomes" id="UP000234789">
    <property type="component" value="Unassembled WGS sequence"/>
</dbReference>
<evidence type="ECO:0000256" key="1">
    <source>
        <dbReference type="SAM" id="Phobius"/>
    </source>
</evidence>
<reference evidence="2 3" key="1">
    <citation type="submission" date="2017-05" db="EMBL/GenBank/DDBJ databases">
        <title>Functional genome analysis of Paenibacillus pasadenensis strain R16: insights on endophytic life style and antifungal activity.</title>
        <authorList>
            <person name="Passera A."/>
            <person name="Marcolungo L."/>
            <person name="Casati P."/>
            <person name="Brasca M."/>
            <person name="Quaglino F."/>
            <person name="Delledonne M."/>
        </authorList>
    </citation>
    <scope>NUCLEOTIDE SEQUENCE [LARGE SCALE GENOMIC DNA]</scope>
    <source>
        <strain evidence="2 3">R16</strain>
    </source>
</reference>